<feature type="region of interest" description="Disordered" evidence="1">
    <location>
        <begin position="1"/>
        <end position="22"/>
    </location>
</feature>
<gene>
    <name evidence="2" type="ORF">Pfra01_000333500</name>
</gene>
<reference evidence="2" key="1">
    <citation type="submission" date="2023-04" db="EMBL/GenBank/DDBJ databases">
        <title>Phytophthora fragariaefolia NBRC 109709.</title>
        <authorList>
            <person name="Ichikawa N."/>
            <person name="Sato H."/>
            <person name="Tonouchi N."/>
        </authorList>
    </citation>
    <scope>NUCLEOTIDE SEQUENCE</scope>
    <source>
        <strain evidence="2">NBRC 109709</strain>
    </source>
</reference>
<dbReference type="Proteomes" id="UP001165121">
    <property type="component" value="Unassembled WGS sequence"/>
</dbReference>
<comment type="caution">
    <text evidence="2">The sequence shown here is derived from an EMBL/GenBank/DDBJ whole genome shotgun (WGS) entry which is preliminary data.</text>
</comment>
<evidence type="ECO:0000313" key="2">
    <source>
        <dbReference type="EMBL" id="GMF22568.1"/>
    </source>
</evidence>
<dbReference type="OrthoDB" id="129646at2759"/>
<protein>
    <submittedName>
        <fullName evidence="2">Unnamed protein product</fullName>
    </submittedName>
</protein>
<proteinExistence type="predicted"/>
<keyword evidence="3" id="KW-1185">Reference proteome</keyword>
<dbReference type="AlphaFoldDB" id="A0A9W6WZ96"/>
<accession>A0A9W6WZ96</accession>
<name>A0A9W6WZ96_9STRA</name>
<dbReference type="EMBL" id="BSXT01000259">
    <property type="protein sequence ID" value="GMF22568.1"/>
    <property type="molecule type" value="Genomic_DNA"/>
</dbReference>
<sequence>MIRTQGPDPTINNSLDDPASWPPVRLAVGVEAAGRRRGSDPPDSVDRREAVERLQTAEFAALRQEVALLKAQIGQVLQTASNVQADLGSRLAVLRTHVGALEQTSAPSHQKYMPCVASMPSTAQRKKVGRRRMLDGMSNMYALPWFANTVNGPMKRGARLLAPKSEMHV</sequence>
<evidence type="ECO:0000313" key="3">
    <source>
        <dbReference type="Proteomes" id="UP001165121"/>
    </source>
</evidence>
<organism evidence="2 3">
    <name type="scientific">Phytophthora fragariaefolia</name>
    <dbReference type="NCBI Taxonomy" id="1490495"/>
    <lineage>
        <taxon>Eukaryota</taxon>
        <taxon>Sar</taxon>
        <taxon>Stramenopiles</taxon>
        <taxon>Oomycota</taxon>
        <taxon>Peronosporomycetes</taxon>
        <taxon>Peronosporales</taxon>
        <taxon>Peronosporaceae</taxon>
        <taxon>Phytophthora</taxon>
    </lineage>
</organism>
<evidence type="ECO:0000256" key="1">
    <source>
        <dbReference type="SAM" id="MobiDB-lite"/>
    </source>
</evidence>